<evidence type="ECO:0000313" key="2">
    <source>
        <dbReference type="Proteomes" id="UP000001218"/>
    </source>
</evidence>
<protein>
    <submittedName>
        <fullName evidence="1">Uncharacterized protein</fullName>
    </submittedName>
</protein>
<comment type="caution">
    <text evidence="1">The sequence shown here is derived from an EMBL/GenBank/DDBJ whole genome shotgun (WGS) entry which is preliminary data.</text>
</comment>
<dbReference type="EMBL" id="AGZP01000003">
    <property type="protein sequence ID" value="EKN15646.1"/>
    <property type="molecule type" value="Genomic_DNA"/>
</dbReference>
<name>K5ZVZ2_9BACT</name>
<accession>K5ZVZ2</accession>
<organism evidence="1 2">
    <name type="scientific">Parabacteroides johnsonii CL02T12C29</name>
    <dbReference type="NCBI Taxonomy" id="999419"/>
    <lineage>
        <taxon>Bacteria</taxon>
        <taxon>Pseudomonadati</taxon>
        <taxon>Bacteroidota</taxon>
        <taxon>Bacteroidia</taxon>
        <taxon>Bacteroidales</taxon>
        <taxon>Tannerellaceae</taxon>
        <taxon>Parabacteroides</taxon>
    </lineage>
</organism>
<gene>
    <name evidence="1" type="ORF">HMPREF1077_00153</name>
</gene>
<dbReference type="AlphaFoldDB" id="K5ZVZ2"/>
<dbReference type="Proteomes" id="UP000001218">
    <property type="component" value="Unassembled WGS sequence"/>
</dbReference>
<dbReference type="HOGENOM" id="CLU_3357531_0_0_10"/>
<proteinExistence type="predicted"/>
<dbReference type="PROSITE" id="PS51257">
    <property type="entry name" value="PROKAR_LIPOPROTEIN"/>
    <property type="match status" value="1"/>
</dbReference>
<evidence type="ECO:0000313" key="1">
    <source>
        <dbReference type="EMBL" id="EKN15646.1"/>
    </source>
</evidence>
<reference evidence="1 2" key="1">
    <citation type="submission" date="2012-02" db="EMBL/GenBank/DDBJ databases">
        <title>The Genome Sequence of Parabacteroides johnsonii CL02T12C29.</title>
        <authorList>
            <consortium name="The Broad Institute Genome Sequencing Platform"/>
            <person name="Earl A."/>
            <person name="Ward D."/>
            <person name="Feldgarden M."/>
            <person name="Gevers D."/>
            <person name="Zitomersky N.L."/>
            <person name="Coyne M.J."/>
            <person name="Comstock L.E."/>
            <person name="Young S.K."/>
            <person name="Zeng Q."/>
            <person name="Gargeya S."/>
            <person name="Fitzgerald M."/>
            <person name="Haas B."/>
            <person name="Abouelleil A."/>
            <person name="Alvarado L."/>
            <person name="Arachchi H.M."/>
            <person name="Berlin A."/>
            <person name="Chapman S.B."/>
            <person name="Gearin G."/>
            <person name="Goldberg J."/>
            <person name="Griggs A."/>
            <person name="Gujja S."/>
            <person name="Hansen M."/>
            <person name="Heiman D."/>
            <person name="Howarth C."/>
            <person name="Larimer J."/>
            <person name="Lui A."/>
            <person name="MacDonald P.J.P."/>
            <person name="McCowen C."/>
            <person name="Montmayeur A."/>
            <person name="Murphy C."/>
            <person name="Neiman D."/>
            <person name="Pearson M."/>
            <person name="Priest M."/>
            <person name="Roberts A."/>
            <person name="Saif S."/>
            <person name="Shea T."/>
            <person name="Sisk P."/>
            <person name="Stolte C."/>
            <person name="Sykes S."/>
            <person name="Wortman J."/>
            <person name="Nusbaum C."/>
            <person name="Birren B."/>
        </authorList>
    </citation>
    <scope>NUCLEOTIDE SEQUENCE [LARGE SCALE GENOMIC DNA]</scope>
    <source>
        <strain evidence="1 2">CL02T12C29</strain>
    </source>
</reference>
<sequence length="36" mass="3866">MSFMKTSTLLALFTTLAAGSSCALKGEELKVKEVMQ</sequence>